<reference evidence="5" key="1">
    <citation type="journal article" date="2019" name="Plant J.">
        <title>Chlorella vulgaris genome assembly and annotation reveals the molecular basis for metabolic acclimation to high light conditions.</title>
        <authorList>
            <person name="Cecchin M."/>
            <person name="Marcolungo L."/>
            <person name="Rossato M."/>
            <person name="Girolomoni L."/>
            <person name="Cosentino E."/>
            <person name="Cuine S."/>
            <person name="Li-Beisson Y."/>
            <person name="Delledonne M."/>
            <person name="Ballottari M."/>
        </authorList>
    </citation>
    <scope>NUCLEOTIDE SEQUENCE</scope>
    <source>
        <strain evidence="5">211/11P</strain>
    </source>
</reference>
<dbReference type="OrthoDB" id="18302at2759"/>
<evidence type="ECO:0000256" key="2">
    <source>
        <dbReference type="SAM" id="MobiDB-lite"/>
    </source>
</evidence>
<gene>
    <name evidence="5" type="ORF">D9Q98_003414</name>
</gene>
<feature type="region of interest" description="Disordered" evidence="2">
    <location>
        <begin position="1"/>
        <end position="46"/>
    </location>
</feature>
<dbReference type="PANTHER" id="PTHR16255">
    <property type="entry name" value="REQUIRED FOR MEIOTIC NUCLEAR DIVISION PROTEIN 1 HOMOLOG"/>
    <property type="match status" value="1"/>
</dbReference>
<keyword evidence="6" id="KW-1185">Reference proteome</keyword>
<dbReference type="PANTHER" id="PTHR16255:SF1">
    <property type="entry name" value="REQUIRED FOR MEIOTIC NUCLEAR DIVISION PROTEIN 1 HOMOLOG"/>
    <property type="match status" value="1"/>
</dbReference>
<evidence type="ECO:0000313" key="5">
    <source>
        <dbReference type="EMBL" id="KAI3433605.1"/>
    </source>
</evidence>
<keyword evidence="3" id="KW-1133">Transmembrane helix</keyword>
<dbReference type="Proteomes" id="UP001055712">
    <property type="component" value="Unassembled WGS sequence"/>
</dbReference>
<evidence type="ECO:0000313" key="6">
    <source>
        <dbReference type="Proteomes" id="UP001055712"/>
    </source>
</evidence>
<dbReference type="GO" id="GO:0005739">
    <property type="term" value="C:mitochondrion"/>
    <property type="evidence" value="ECO:0007669"/>
    <property type="project" value="UniProtKB-ARBA"/>
</dbReference>
<dbReference type="AlphaFoldDB" id="A0A9D4TSY0"/>
<name>A0A9D4TSY0_CHLVU</name>
<sequence>MLSRRGASPAGVEPAAPRRPAPKPSTTKVVAPGQPAPPGRSRDRFISLPDELQGDGQMVVPELSPTIFEDLPGLDVEAGTRGRITVYCVAESLDRKALELRLRERGGAALLHQYPDVLYGLYESAKEGEPCRGECFYFDYGAVAFWGLSERQEREVLRTLLAPCLVDDLEMSEVEVDEFQFHYSLNEKPHIQNDTITINLRLRSDHLIKLSISHALAQSAKLSVYEERVIQIVESTKDLPEALAATGEVGLTRKQIARMIGRVFIQKSAVNLLSTVLDTPEFFWSAPDSMQNLYKRVCEYMEYDTRVEVLNNRFQVLQEMLDMLRDHSNNAHTSRLEWVVIWLIIIEVLVGLFECASILGWVGHHGG</sequence>
<keyword evidence="3" id="KW-0812">Transmembrane</keyword>
<feature type="transmembrane region" description="Helical" evidence="3">
    <location>
        <begin position="338"/>
        <end position="362"/>
    </location>
</feature>
<dbReference type="InterPro" id="IPR051624">
    <property type="entry name" value="RMD1/Sad1-interacting"/>
</dbReference>
<dbReference type="Pfam" id="PF02582">
    <property type="entry name" value="DUF155"/>
    <property type="match status" value="1"/>
</dbReference>
<keyword evidence="3" id="KW-0472">Membrane</keyword>
<reference evidence="5" key="2">
    <citation type="submission" date="2020-11" db="EMBL/GenBank/DDBJ databases">
        <authorList>
            <person name="Cecchin M."/>
            <person name="Marcolungo L."/>
            <person name="Rossato M."/>
            <person name="Girolomoni L."/>
            <person name="Cosentino E."/>
            <person name="Cuine S."/>
            <person name="Li-Beisson Y."/>
            <person name="Delledonne M."/>
            <person name="Ballottari M."/>
        </authorList>
    </citation>
    <scope>NUCLEOTIDE SEQUENCE</scope>
    <source>
        <strain evidence="5">211/11P</strain>
        <tissue evidence="5">Whole cell</tissue>
    </source>
</reference>
<comment type="caution">
    <text evidence="5">The sequence shown here is derived from an EMBL/GenBank/DDBJ whole genome shotgun (WGS) entry which is preliminary data.</text>
</comment>
<evidence type="ECO:0000256" key="3">
    <source>
        <dbReference type="SAM" id="Phobius"/>
    </source>
</evidence>
<dbReference type="EMBL" id="SIDB01000004">
    <property type="protein sequence ID" value="KAI3433605.1"/>
    <property type="molecule type" value="Genomic_DNA"/>
</dbReference>
<dbReference type="InterPro" id="IPR003734">
    <property type="entry name" value="DUF155"/>
</dbReference>
<comment type="similarity">
    <text evidence="1">Belongs to the RMD1/sif2 family.</text>
</comment>
<protein>
    <recommendedName>
        <fullName evidence="4">DUF155 domain-containing protein</fullName>
    </recommendedName>
</protein>
<evidence type="ECO:0000259" key="4">
    <source>
        <dbReference type="Pfam" id="PF02582"/>
    </source>
</evidence>
<evidence type="ECO:0000256" key="1">
    <source>
        <dbReference type="ARBA" id="ARBA00008306"/>
    </source>
</evidence>
<feature type="domain" description="DUF155" evidence="4">
    <location>
        <begin position="135"/>
        <end position="311"/>
    </location>
</feature>
<accession>A0A9D4TSY0</accession>
<proteinExistence type="inferred from homology"/>
<organism evidence="5 6">
    <name type="scientific">Chlorella vulgaris</name>
    <name type="common">Green alga</name>
    <dbReference type="NCBI Taxonomy" id="3077"/>
    <lineage>
        <taxon>Eukaryota</taxon>
        <taxon>Viridiplantae</taxon>
        <taxon>Chlorophyta</taxon>
        <taxon>core chlorophytes</taxon>
        <taxon>Trebouxiophyceae</taxon>
        <taxon>Chlorellales</taxon>
        <taxon>Chlorellaceae</taxon>
        <taxon>Chlorella clade</taxon>
        <taxon>Chlorella</taxon>
    </lineage>
</organism>